<gene>
    <name evidence="2" type="ORF">CPIN18021_1184</name>
</gene>
<reference evidence="3" key="1">
    <citation type="submission" date="2016-09" db="EMBL/GenBank/DDBJ databases">
        <title>Comparative genomics of the Campylobacter concisus group.</title>
        <authorList>
            <person name="Miller W.G."/>
            <person name="Yee E."/>
            <person name="Chapman M.H."/>
            <person name="Huynh S."/>
            <person name="Bono J.L."/>
            <person name="On S.L.W."/>
            <person name="StLeger J."/>
            <person name="Foster G."/>
            <person name="Parker C.T."/>
        </authorList>
    </citation>
    <scope>NUCLEOTIDE SEQUENCE [LARGE SCALE GENOMIC DNA]</scope>
    <source>
        <strain evidence="3">RM18021</strain>
    </source>
</reference>
<dbReference type="GeneID" id="56566775"/>
<proteinExistence type="predicted"/>
<feature type="region of interest" description="Disordered" evidence="1">
    <location>
        <begin position="1"/>
        <end position="20"/>
    </location>
</feature>
<protein>
    <submittedName>
        <fullName evidence="2">Uncharacterized protein</fullName>
    </submittedName>
</protein>
<dbReference type="EMBL" id="CP017258">
    <property type="protein sequence ID" value="AQW87982.1"/>
    <property type="molecule type" value="Genomic_DNA"/>
</dbReference>
<name>A0A1S6U8I6_9BACT</name>
<dbReference type="RefSeq" id="WP_078423537.1">
    <property type="nucleotide sequence ID" value="NZ_CP017018.1"/>
</dbReference>
<dbReference type="AlphaFoldDB" id="A0A1S6U8I6"/>
<accession>A0A1S6U8I6</accession>
<dbReference type="Proteomes" id="UP000190868">
    <property type="component" value="Chromosome"/>
</dbReference>
<evidence type="ECO:0000256" key="1">
    <source>
        <dbReference type="SAM" id="MobiDB-lite"/>
    </source>
</evidence>
<dbReference type="KEGG" id="cpin:CPIN18020_1135"/>
<organism evidence="2 3">
    <name type="scientific">Campylobacter pinnipediorum subsp. caledonicus</name>
    <dbReference type="NCBI Taxonomy" id="1874362"/>
    <lineage>
        <taxon>Bacteria</taxon>
        <taxon>Pseudomonadati</taxon>
        <taxon>Campylobacterota</taxon>
        <taxon>Epsilonproteobacteria</taxon>
        <taxon>Campylobacterales</taxon>
        <taxon>Campylobacteraceae</taxon>
        <taxon>Campylobacter</taxon>
    </lineage>
</organism>
<evidence type="ECO:0000313" key="2">
    <source>
        <dbReference type="EMBL" id="AQW87982.1"/>
    </source>
</evidence>
<feature type="compositionally biased region" description="Low complexity" evidence="1">
    <location>
        <begin position="1"/>
        <end position="18"/>
    </location>
</feature>
<keyword evidence="3" id="KW-1185">Reference proteome</keyword>
<evidence type="ECO:0000313" key="3">
    <source>
        <dbReference type="Proteomes" id="UP000190868"/>
    </source>
</evidence>
<sequence>MQINSSFSNINQQNINKTKQNENKFENLDATMNAKQISNSYFLQYSKQIEQTSSSSINAQSSIFGISNINIPDNLAEILKDIDLDKIGYNGKNITELSKEEAAELVSENGFFGISQTSERIANFIINGAGDDVEKLRAGKEGMLRGFKEAEKLWGSKLPEISQKTIKKSIQEVDKKLAVLGADVLNVSA</sequence>